<evidence type="ECO:0000256" key="1">
    <source>
        <dbReference type="SAM" id="MobiDB-lite"/>
    </source>
</evidence>
<proteinExistence type="predicted"/>
<keyword evidence="2" id="KW-0732">Signal</keyword>
<accession>A0ABW6WC92</accession>
<feature type="region of interest" description="Disordered" evidence="1">
    <location>
        <begin position="128"/>
        <end position="199"/>
    </location>
</feature>
<feature type="chain" id="PRO_5046794868" evidence="2">
    <location>
        <begin position="22"/>
        <end position="199"/>
    </location>
</feature>
<feature type="compositionally biased region" description="Gly residues" evidence="1">
    <location>
        <begin position="182"/>
        <end position="193"/>
    </location>
</feature>
<organism evidence="3 4">
    <name type="scientific">Paractinoplanes globisporus</name>
    <dbReference type="NCBI Taxonomy" id="113565"/>
    <lineage>
        <taxon>Bacteria</taxon>
        <taxon>Bacillati</taxon>
        <taxon>Actinomycetota</taxon>
        <taxon>Actinomycetes</taxon>
        <taxon>Micromonosporales</taxon>
        <taxon>Micromonosporaceae</taxon>
        <taxon>Paractinoplanes</taxon>
    </lineage>
</organism>
<keyword evidence="4" id="KW-1185">Reference proteome</keyword>
<dbReference type="Proteomes" id="UP001602245">
    <property type="component" value="Unassembled WGS sequence"/>
</dbReference>
<evidence type="ECO:0000313" key="3">
    <source>
        <dbReference type="EMBL" id="MFF5290929.1"/>
    </source>
</evidence>
<protein>
    <submittedName>
        <fullName evidence="3">Uncharacterized protein</fullName>
    </submittedName>
</protein>
<feature type="signal peptide" evidence="2">
    <location>
        <begin position="1"/>
        <end position="21"/>
    </location>
</feature>
<reference evidence="3 4" key="1">
    <citation type="submission" date="2024-10" db="EMBL/GenBank/DDBJ databases">
        <title>The Natural Products Discovery Center: Release of the First 8490 Sequenced Strains for Exploring Actinobacteria Biosynthetic Diversity.</title>
        <authorList>
            <person name="Kalkreuter E."/>
            <person name="Kautsar S.A."/>
            <person name="Yang D."/>
            <person name="Bader C.D."/>
            <person name="Teijaro C.N."/>
            <person name="Fluegel L."/>
            <person name="Davis C.M."/>
            <person name="Simpson J.R."/>
            <person name="Lauterbach L."/>
            <person name="Steele A.D."/>
            <person name="Gui C."/>
            <person name="Meng S."/>
            <person name="Li G."/>
            <person name="Viehrig K."/>
            <person name="Ye F."/>
            <person name="Su P."/>
            <person name="Kiefer A.F."/>
            <person name="Nichols A."/>
            <person name="Cepeda A.J."/>
            <person name="Yan W."/>
            <person name="Fan B."/>
            <person name="Jiang Y."/>
            <person name="Adhikari A."/>
            <person name="Zheng C.-J."/>
            <person name="Schuster L."/>
            <person name="Cowan T.M."/>
            <person name="Smanski M.J."/>
            <person name="Chevrette M.G."/>
            <person name="De Carvalho L.P.S."/>
            <person name="Shen B."/>
        </authorList>
    </citation>
    <scope>NUCLEOTIDE SEQUENCE [LARGE SCALE GENOMIC DNA]</scope>
    <source>
        <strain evidence="3 4">NPDC000087</strain>
    </source>
</reference>
<comment type="caution">
    <text evidence="3">The sequence shown here is derived from an EMBL/GenBank/DDBJ whole genome shotgun (WGS) entry which is preliminary data.</text>
</comment>
<dbReference type="RefSeq" id="WP_063713624.1">
    <property type="nucleotide sequence ID" value="NZ_JBIAZU010000003.1"/>
</dbReference>
<evidence type="ECO:0000256" key="2">
    <source>
        <dbReference type="SAM" id="SignalP"/>
    </source>
</evidence>
<feature type="compositionally biased region" description="Low complexity" evidence="1">
    <location>
        <begin position="31"/>
        <end position="49"/>
    </location>
</feature>
<evidence type="ECO:0000313" key="4">
    <source>
        <dbReference type="Proteomes" id="UP001602245"/>
    </source>
</evidence>
<name>A0ABW6WC92_9ACTN</name>
<gene>
    <name evidence="3" type="ORF">ACFY35_15915</name>
</gene>
<sequence length="199" mass="20577">MRTRTVAVLALMLALGPAACARTGTNDPQVASAQSGGPKASPSASATPSDDPDAPLKFSQCMREHGLPWFPDPSNGKMSVAIPKGTDPKKMEAAQEACKKYLPNGGAMRKPSAEELEQARAMAKCMRENGVPNFPDPNPDGGIAIDSQKLGTGPGDPTFDKAEKACSKYAPKGEKHTEQHSDGGGSSGNGGTTNQGRVA</sequence>
<feature type="compositionally biased region" description="Basic and acidic residues" evidence="1">
    <location>
        <begin position="158"/>
        <end position="181"/>
    </location>
</feature>
<feature type="region of interest" description="Disordered" evidence="1">
    <location>
        <begin position="24"/>
        <end position="57"/>
    </location>
</feature>
<dbReference type="EMBL" id="JBIAZU010000003">
    <property type="protein sequence ID" value="MFF5290929.1"/>
    <property type="molecule type" value="Genomic_DNA"/>
</dbReference>